<keyword evidence="9" id="KW-1185">Reference proteome</keyword>
<dbReference type="Proteomes" id="UP000218366">
    <property type="component" value="Unassembled WGS sequence"/>
</dbReference>
<comment type="catalytic activity">
    <reaction evidence="7">
        <text>a peptidoglycan chain = a peptidoglycan chain with N-acetyl-1,6-anhydromuramyl-[peptide] at the reducing end + a peptidoglycan chain with N-acetylglucosamine at the non-reducing end.</text>
        <dbReference type="EC" id="4.2.2.29"/>
    </reaction>
</comment>
<evidence type="ECO:0000256" key="1">
    <source>
        <dbReference type="ARBA" id="ARBA00022475"/>
    </source>
</evidence>
<proteinExistence type="inferred from homology"/>
<dbReference type="GO" id="GO:0071555">
    <property type="term" value="P:cell wall organization"/>
    <property type="evidence" value="ECO:0007669"/>
    <property type="project" value="UniProtKB-KW"/>
</dbReference>
<evidence type="ECO:0000256" key="3">
    <source>
        <dbReference type="ARBA" id="ARBA00022989"/>
    </source>
</evidence>
<dbReference type="PANTHER" id="PTHR30518:SF2">
    <property type="entry name" value="ENDOLYTIC MUREIN TRANSGLYCOSYLASE"/>
    <property type="match status" value="1"/>
</dbReference>
<accession>A0A2A4B1E7</accession>
<dbReference type="InterPro" id="IPR003770">
    <property type="entry name" value="MLTG-like"/>
</dbReference>
<keyword evidence="2 7" id="KW-0812">Transmembrane</keyword>
<dbReference type="PANTHER" id="PTHR30518">
    <property type="entry name" value="ENDOLYTIC MUREIN TRANSGLYCOSYLASE"/>
    <property type="match status" value="1"/>
</dbReference>
<dbReference type="NCBIfam" id="TIGR00247">
    <property type="entry name" value="endolytic transglycosylase MltG"/>
    <property type="match status" value="1"/>
</dbReference>
<keyword evidence="1 7" id="KW-1003">Cell membrane</keyword>
<dbReference type="OrthoDB" id="9814591at2"/>
<gene>
    <name evidence="7" type="primary">mltG</name>
    <name evidence="8" type="ORF">COC42_00845</name>
</gene>
<comment type="function">
    <text evidence="7">Functions as a peptidoglycan terminase that cleaves nascent peptidoglycan strands endolytically to terminate their elongation.</text>
</comment>
<reference evidence="8 9" key="1">
    <citation type="submission" date="2017-09" db="EMBL/GenBank/DDBJ databases">
        <title>Sphingomonas spermidinifaciens 9NM-10, whole genome shotgun sequence.</title>
        <authorList>
            <person name="Feng G."/>
            <person name="Zhu H."/>
        </authorList>
    </citation>
    <scope>NUCLEOTIDE SEQUENCE [LARGE SCALE GENOMIC DNA]</scope>
    <source>
        <strain evidence="8 9">9NM-10</strain>
    </source>
</reference>
<dbReference type="EMBL" id="NWMW01000001">
    <property type="protein sequence ID" value="PCD03013.1"/>
    <property type="molecule type" value="Genomic_DNA"/>
</dbReference>
<keyword evidence="5 7" id="KW-0456">Lyase</keyword>
<sequence>MKRLGCLGLILGLAAIAALFGVMQSWGGKGPLAANTSVVVPQGASLTRAAEELEKAGAIGSASRFVLFAKLFGGSDPIRAGEYPLPAGISQADLLKLMQGGKTLQRFVPVPEGLPSVLVQEALMRAPELTGKVGVPAEGSVLPDSYSYERGETRAAVLARMQRAMDRYLAEAWKRRKPGIAVSTPREALILASIVEKETAVEAERRTVAAVYSNRLRQGMRLQADPTIIYPLTKGRPLGRRILRSEVNAVNGYNTYAMAGLPEGPIANPGRKSIDAVLDPAASPALYFVADGKGGHVFANTLAEHNANVAKWYAIRKARGEM</sequence>
<dbReference type="Gene3D" id="3.30.160.60">
    <property type="entry name" value="Classic Zinc Finger"/>
    <property type="match status" value="1"/>
</dbReference>
<organism evidence="8 9">
    <name type="scientific">Sphingomonas spermidinifaciens</name>
    <dbReference type="NCBI Taxonomy" id="1141889"/>
    <lineage>
        <taxon>Bacteria</taxon>
        <taxon>Pseudomonadati</taxon>
        <taxon>Pseudomonadota</taxon>
        <taxon>Alphaproteobacteria</taxon>
        <taxon>Sphingomonadales</taxon>
        <taxon>Sphingomonadaceae</taxon>
        <taxon>Sphingomonas</taxon>
    </lineage>
</organism>
<dbReference type="Pfam" id="PF02618">
    <property type="entry name" value="YceG"/>
    <property type="match status" value="1"/>
</dbReference>
<dbReference type="HAMAP" id="MF_02065">
    <property type="entry name" value="MltG"/>
    <property type="match status" value="1"/>
</dbReference>
<evidence type="ECO:0000256" key="4">
    <source>
        <dbReference type="ARBA" id="ARBA00023136"/>
    </source>
</evidence>
<comment type="caution">
    <text evidence="8">The sequence shown here is derived from an EMBL/GenBank/DDBJ whole genome shotgun (WGS) entry which is preliminary data.</text>
</comment>
<evidence type="ECO:0000256" key="5">
    <source>
        <dbReference type="ARBA" id="ARBA00023239"/>
    </source>
</evidence>
<dbReference type="GO" id="GO:0009252">
    <property type="term" value="P:peptidoglycan biosynthetic process"/>
    <property type="evidence" value="ECO:0007669"/>
    <property type="project" value="UniProtKB-UniRule"/>
</dbReference>
<evidence type="ECO:0000256" key="2">
    <source>
        <dbReference type="ARBA" id="ARBA00022692"/>
    </source>
</evidence>
<dbReference type="RefSeq" id="WP_096341412.1">
    <property type="nucleotide sequence ID" value="NZ_NWMW01000001.1"/>
</dbReference>
<evidence type="ECO:0000313" key="9">
    <source>
        <dbReference type="Proteomes" id="UP000218366"/>
    </source>
</evidence>
<keyword evidence="6 7" id="KW-0961">Cell wall biogenesis/degradation</keyword>
<dbReference type="EC" id="4.2.2.29" evidence="7"/>
<evidence type="ECO:0000256" key="7">
    <source>
        <dbReference type="HAMAP-Rule" id="MF_02065"/>
    </source>
</evidence>
<keyword evidence="4 7" id="KW-0472">Membrane</keyword>
<dbReference type="CDD" id="cd08010">
    <property type="entry name" value="MltG_like"/>
    <property type="match status" value="1"/>
</dbReference>
<dbReference type="GO" id="GO:0008932">
    <property type="term" value="F:lytic endotransglycosylase activity"/>
    <property type="evidence" value="ECO:0007669"/>
    <property type="project" value="UniProtKB-UniRule"/>
</dbReference>
<name>A0A2A4B1E7_9SPHN</name>
<feature type="site" description="Important for catalytic activity" evidence="7">
    <location>
        <position position="198"/>
    </location>
</feature>
<evidence type="ECO:0000256" key="6">
    <source>
        <dbReference type="ARBA" id="ARBA00023316"/>
    </source>
</evidence>
<evidence type="ECO:0000313" key="8">
    <source>
        <dbReference type="EMBL" id="PCD03013.1"/>
    </source>
</evidence>
<keyword evidence="7" id="KW-0997">Cell inner membrane</keyword>
<dbReference type="Gene3D" id="3.30.1490.480">
    <property type="entry name" value="Endolytic murein transglycosylase"/>
    <property type="match status" value="1"/>
</dbReference>
<keyword evidence="3 7" id="KW-1133">Transmembrane helix</keyword>
<protein>
    <recommendedName>
        <fullName evidence="7">Endolytic murein transglycosylase</fullName>
        <ecNumber evidence="7">4.2.2.29</ecNumber>
    </recommendedName>
    <alternativeName>
        <fullName evidence="7">Peptidoglycan lytic transglycosylase</fullName>
    </alternativeName>
    <alternativeName>
        <fullName evidence="7">Peptidoglycan polymerization terminase</fullName>
    </alternativeName>
</protein>
<dbReference type="AlphaFoldDB" id="A0A2A4B1E7"/>
<comment type="similarity">
    <text evidence="7">Belongs to the transglycosylase MltG family.</text>
</comment>
<dbReference type="GO" id="GO:0005886">
    <property type="term" value="C:plasma membrane"/>
    <property type="evidence" value="ECO:0007669"/>
    <property type="project" value="UniProtKB-UniRule"/>
</dbReference>